<accession>A0AAX2IV07</accession>
<sequence length="93" mass="10255">MKSTSRTEKKHYAFDNAPRCGARTKSNHGKPCRCPAIKGKARCRVHGGANGSGAKIGNMNSLKHGESTADAKAFRRELRQAIQYNKKLIQELD</sequence>
<feature type="compositionally biased region" description="Basic and acidic residues" evidence="1">
    <location>
        <begin position="1"/>
        <end position="13"/>
    </location>
</feature>
<dbReference type="InterPro" id="IPR047675">
    <property type="entry name" value="Putative_zinc-bd"/>
</dbReference>
<gene>
    <name evidence="2" type="ORF">NCTC12272_01140</name>
</gene>
<dbReference type="RefSeq" id="WP_027221316.1">
    <property type="nucleotide sequence ID" value="NZ_CAAAIJ010000004.1"/>
</dbReference>
<dbReference type="EMBL" id="LS483412">
    <property type="protein sequence ID" value="SQG89954.1"/>
    <property type="molecule type" value="Genomic_DNA"/>
</dbReference>
<dbReference type="Proteomes" id="UP000249566">
    <property type="component" value="Chromosome 1"/>
</dbReference>
<evidence type="ECO:0000256" key="1">
    <source>
        <dbReference type="SAM" id="MobiDB-lite"/>
    </source>
</evidence>
<dbReference type="NCBIfam" id="NF041373">
    <property type="entry name" value="HGG_STG"/>
    <property type="match status" value="1"/>
</dbReference>
<organism evidence="2 3">
    <name type="scientific">Legionella pneumophila subsp. pascullei</name>
    <dbReference type="NCBI Taxonomy" id="91890"/>
    <lineage>
        <taxon>Bacteria</taxon>
        <taxon>Pseudomonadati</taxon>
        <taxon>Pseudomonadota</taxon>
        <taxon>Gammaproteobacteria</taxon>
        <taxon>Legionellales</taxon>
        <taxon>Legionellaceae</taxon>
        <taxon>Legionella</taxon>
    </lineage>
</organism>
<dbReference type="AlphaFoldDB" id="A0AAX2IV07"/>
<reference evidence="2 3" key="1">
    <citation type="submission" date="2018-06" db="EMBL/GenBank/DDBJ databases">
        <authorList>
            <consortium name="Pathogen Informatics"/>
            <person name="Doyle S."/>
        </authorList>
    </citation>
    <scope>NUCLEOTIDE SEQUENCE [LARGE SCALE GENOMIC DNA]</scope>
    <source>
        <strain evidence="2 3">NCTC12272</strain>
    </source>
</reference>
<evidence type="ECO:0000313" key="2">
    <source>
        <dbReference type="EMBL" id="SQG89954.1"/>
    </source>
</evidence>
<evidence type="ECO:0000313" key="3">
    <source>
        <dbReference type="Proteomes" id="UP000249566"/>
    </source>
</evidence>
<proteinExistence type="predicted"/>
<feature type="region of interest" description="Disordered" evidence="1">
    <location>
        <begin position="1"/>
        <end position="29"/>
    </location>
</feature>
<protein>
    <submittedName>
        <fullName evidence="2">Periplasmic glucans biosynthesis protein</fullName>
    </submittedName>
</protein>
<name>A0AAX2IV07_LEGPN</name>